<dbReference type="Pfam" id="PF08863">
    <property type="entry name" value="YolD"/>
    <property type="match status" value="1"/>
</dbReference>
<name>A0A1H0F3C5_9BACI</name>
<reference evidence="2" key="1">
    <citation type="submission" date="2016-10" db="EMBL/GenBank/DDBJ databases">
        <authorList>
            <person name="Varghese N."/>
            <person name="Submissions S."/>
        </authorList>
    </citation>
    <scope>NUCLEOTIDE SEQUENCE [LARGE SCALE GENOMIC DNA]</scope>
    <source>
        <strain evidence="2">CGMCC 1.10369</strain>
    </source>
</reference>
<evidence type="ECO:0000313" key="1">
    <source>
        <dbReference type="EMBL" id="SDN89091.1"/>
    </source>
</evidence>
<dbReference type="PANTHER" id="PTHR40051:SF1">
    <property type="entry name" value="YOLD-LIKE FAMILY PROTEIN"/>
    <property type="match status" value="1"/>
</dbReference>
<dbReference type="PANTHER" id="PTHR40051">
    <property type="entry name" value="IG HYPOTHETICAL 15966"/>
    <property type="match status" value="1"/>
</dbReference>
<protein>
    <submittedName>
        <fullName evidence="1">YolD-like protein</fullName>
    </submittedName>
</protein>
<accession>A0A1H0F3C5</accession>
<evidence type="ECO:0000313" key="2">
    <source>
        <dbReference type="Proteomes" id="UP000198778"/>
    </source>
</evidence>
<gene>
    <name evidence="1" type="ORF">SAMN04488053_104171</name>
</gene>
<dbReference type="EMBL" id="FNIL01000004">
    <property type="protein sequence ID" value="SDN89091.1"/>
    <property type="molecule type" value="Genomic_DNA"/>
</dbReference>
<organism evidence="1 2">
    <name type="scientific">Alkalicoccus daliensis</name>
    <dbReference type="NCBI Taxonomy" id="745820"/>
    <lineage>
        <taxon>Bacteria</taxon>
        <taxon>Bacillati</taxon>
        <taxon>Bacillota</taxon>
        <taxon>Bacilli</taxon>
        <taxon>Bacillales</taxon>
        <taxon>Bacillaceae</taxon>
        <taxon>Alkalicoccus</taxon>
    </lineage>
</organism>
<dbReference type="InterPro" id="IPR014962">
    <property type="entry name" value="YolD"/>
</dbReference>
<dbReference type="RefSeq" id="WP_090842604.1">
    <property type="nucleotide sequence ID" value="NZ_FNIL01000004.1"/>
</dbReference>
<dbReference type="AlphaFoldDB" id="A0A1H0F3C5"/>
<proteinExistence type="predicted"/>
<dbReference type="Proteomes" id="UP000198778">
    <property type="component" value="Unassembled WGS sequence"/>
</dbReference>
<dbReference type="OrthoDB" id="2376882at2"/>
<sequence length="109" mass="13056">MFEKELHRGNLMWEGSRMLLPEHVEAMEEYHRNKLKVPEPNPTPEDLHEMGIVAMESLNYELPIKVSYWKDGFITEETGIIEGVDEITKRVRFRGEFIPFRHLNWVERM</sequence>
<keyword evidence="2" id="KW-1185">Reference proteome</keyword>